<dbReference type="Proteomes" id="UP000741863">
    <property type="component" value="Unassembled WGS sequence"/>
</dbReference>
<keyword evidence="1" id="KW-0812">Transmembrane</keyword>
<dbReference type="EMBL" id="JAFBEC010000001">
    <property type="protein sequence ID" value="MBM7631044.1"/>
    <property type="molecule type" value="Genomic_DNA"/>
</dbReference>
<dbReference type="Pfam" id="PF11755">
    <property type="entry name" value="DUF3311"/>
    <property type="match status" value="1"/>
</dbReference>
<organism evidence="2 3">
    <name type="scientific">Geomicrobium sediminis</name>
    <dbReference type="NCBI Taxonomy" id="1347788"/>
    <lineage>
        <taxon>Bacteria</taxon>
        <taxon>Bacillati</taxon>
        <taxon>Bacillota</taxon>
        <taxon>Bacilli</taxon>
        <taxon>Bacillales</taxon>
        <taxon>Geomicrobium</taxon>
    </lineage>
</organism>
<name>A0ABS2P6L7_9BACL</name>
<keyword evidence="1" id="KW-1133">Transmembrane helix</keyword>
<evidence type="ECO:0000313" key="3">
    <source>
        <dbReference type="Proteomes" id="UP000741863"/>
    </source>
</evidence>
<protein>
    <recommendedName>
        <fullName evidence="4">DUF3311 domain-containing protein</fullName>
    </recommendedName>
</protein>
<sequence length="68" mass="7995">MSVRKVILILIIGGLFMLQSPIILLANRIEPVILGLPFFIFWNFLWWAILTLVMYIAYKLNWGNQKTE</sequence>
<feature type="transmembrane region" description="Helical" evidence="1">
    <location>
        <begin position="32"/>
        <end position="58"/>
    </location>
</feature>
<keyword evidence="3" id="KW-1185">Reference proteome</keyword>
<feature type="transmembrane region" description="Helical" evidence="1">
    <location>
        <begin position="7"/>
        <end position="26"/>
    </location>
</feature>
<comment type="caution">
    <text evidence="2">The sequence shown here is derived from an EMBL/GenBank/DDBJ whole genome shotgun (WGS) entry which is preliminary data.</text>
</comment>
<dbReference type="InterPro" id="IPR021741">
    <property type="entry name" value="DUF3311"/>
</dbReference>
<reference evidence="2 3" key="1">
    <citation type="submission" date="2021-01" db="EMBL/GenBank/DDBJ databases">
        <title>Genomic Encyclopedia of Type Strains, Phase IV (KMG-IV): sequencing the most valuable type-strain genomes for metagenomic binning, comparative biology and taxonomic classification.</title>
        <authorList>
            <person name="Goeker M."/>
        </authorList>
    </citation>
    <scope>NUCLEOTIDE SEQUENCE [LARGE SCALE GENOMIC DNA]</scope>
    <source>
        <strain evidence="2 3">DSM 25540</strain>
    </source>
</reference>
<keyword evidence="1" id="KW-0472">Membrane</keyword>
<gene>
    <name evidence="2" type="ORF">JOD17_000135</name>
</gene>
<proteinExistence type="predicted"/>
<evidence type="ECO:0000256" key="1">
    <source>
        <dbReference type="SAM" id="Phobius"/>
    </source>
</evidence>
<dbReference type="RefSeq" id="WP_239575086.1">
    <property type="nucleotide sequence ID" value="NZ_JAFBEC010000001.1"/>
</dbReference>
<accession>A0ABS2P6L7</accession>
<evidence type="ECO:0000313" key="2">
    <source>
        <dbReference type="EMBL" id="MBM7631044.1"/>
    </source>
</evidence>
<evidence type="ECO:0008006" key="4">
    <source>
        <dbReference type="Google" id="ProtNLM"/>
    </source>
</evidence>